<dbReference type="PROSITE" id="PS51186">
    <property type="entry name" value="GNAT"/>
    <property type="match status" value="1"/>
</dbReference>
<dbReference type="RefSeq" id="WP_345715047.1">
    <property type="nucleotide sequence ID" value="NZ_BAABFP010000002.1"/>
</dbReference>
<dbReference type="PANTHER" id="PTHR43441:SF10">
    <property type="entry name" value="ACETYLTRANSFERASE"/>
    <property type="match status" value="1"/>
</dbReference>
<gene>
    <name evidence="2" type="ORF">ACFQDO_14080</name>
</gene>
<proteinExistence type="predicted"/>
<evidence type="ECO:0000313" key="3">
    <source>
        <dbReference type="Proteomes" id="UP001596189"/>
    </source>
</evidence>
<protein>
    <submittedName>
        <fullName evidence="2">GNAT family protein</fullName>
    </submittedName>
</protein>
<dbReference type="InterPro" id="IPR000182">
    <property type="entry name" value="GNAT_dom"/>
</dbReference>
<sequence length="204" mass="22198">MADHSPTDPLTVPATGRWPADGIAGAGIRLRVWRPDDLAALLELLSDPEMRRWSPMIEPPSEADCVARIGKAMQAETDGRPNAFAIVDEADPSRVLGSMDWRKDHPMVEFSIVDVGYGVAATARGRGVASAALRLLGDWLLDPAGGDVHRVQLDHAVENEGSCRTALRAGFAIEGRRDVFLPLRETAQSPLVRHDVCLHGQVRR</sequence>
<feature type="domain" description="N-acetyltransferase" evidence="1">
    <location>
        <begin position="28"/>
        <end position="188"/>
    </location>
</feature>
<dbReference type="PANTHER" id="PTHR43441">
    <property type="entry name" value="RIBOSOMAL-PROTEIN-SERINE ACETYLTRANSFERASE"/>
    <property type="match status" value="1"/>
</dbReference>
<dbReference type="Pfam" id="PF13302">
    <property type="entry name" value="Acetyltransf_3"/>
    <property type="match status" value="1"/>
</dbReference>
<evidence type="ECO:0000259" key="1">
    <source>
        <dbReference type="PROSITE" id="PS51186"/>
    </source>
</evidence>
<dbReference type="Proteomes" id="UP001596189">
    <property type="component" value="Unassembled WGS sequence"/>
</dbReference>
<keyword evidence="3" id="KW-1185">Reference proteome</keyword>
<dbReference type="Gene3D" id="3.40.630.30">
    <property type="match status" value="1"/>
</dbReference>
<name>A0ABW1JFW6_9ACTN</name>
<dbReference type="InterPro" id="IPR051908">
    <property type="entry name" value="Ribosomal_N-acetyltransferase"/>
</dbReference>
<evidence type="ECO:0000313" key="2">
    <source>
        <dbReference type="EMBL" id="MFC6008261.1"/>
    </source>
</evidence>
<dbReference type="SUPFAM" id="SSF55729">
    <property type="entry name" value="Acyl-CoA N-acyltransferases (Nat)"/>
    <property type="match status" value="1"/>
</dbReference>
<comment type="caution">
    <text evidence="2">The sequence shown here is derived from an EMBL/GenBank/DDBJ whole genome shotgun (WGS) entry which is preliminary data.</text>
</comment>
<accession>A0ABW1JFW6</accession>
<dbReference type="EMBL" id="JBHSRD010000004">
    <property type="protein sequence ID" value="MFC6008261.1"/>
    <property type="molecule type" value="Genomic_DNA"/>
</dbReference>
<dbReference type="InterPro" id="IPR016181">
    <property type="entry name" value="Acyl_CoA_acyltransferase"/>
</dbReference>
<reference evidence="3" key="1">
    <citation type="journal article" date="2019" name="Int. J. Syst. Evol. Microbiol.">
        <title>The Global Catalogue of Microorganisms (GCM) 10K type strain sequencing project: providing services to taxonomists for standard genome sequencing and annotation.</title>
        <authorList>
            <consortium name="The Broad Institute Genomics Platform"/>
            <consortium name="The Broad Institute Genome Sequencing Center for Infectious Disease"/>
            <person name="Wu L."/>
            <person name="Ma J."/>
        </authorList>
    </citation>
    <scope>NUCLEOTIDE SEQUENCE [LARGE SCALE GENOMIC DNA]</scope>
    <source>
        <strain evidence="3">KACC 14249</strain>
    </source>
</reference>
<organism evidence="2 3">
    <name type="scientific">Angustibacter luteus</name>
    <dbReference type="NCBI Taxonomy" id="658456"/>
    <lineage>
        <taxon>Bacteria</taxon>
        <taxon>Bacillati</taxon>
        <taxon>Actinomycetota</taxon>
        <taxon>Actinomycetes</taxon>
        <taxon>Kineosporiales</taxon>
        <taxon>Kineosporiaceae</taxon>
    </lineage>
</organism>